<dbReference type="EnsemblMetazoa" id="ACUA006358-RA">
    <property type="protein sequence ID" value="ACUA006358-PA"/>
    <property type="gene ID" value="ACUA006358"/>
</dbReference>
<accession>A0A182M0C1</accession>
<feature type="region of interest" description="Disordered" evidence="1">
    <location>
        <begin position="1131"/>
        <end position="1165"/>
    </location>
</feature>
<feature type="compositionally biased region" description="Basic and acidic residues" evidence="1">
    <location>
        <begin position="664"/>
        <end position="679"/>
    </location>
</feature>
<feature type="compositionally biased region" description="Low complexity" evidence="1">
    <location>
        <begin position="168"/>
        <end position="186"/>
    </location>
</feature>
<feature type="compositionally biased region" description="Basic and acidic residues" evidence="1">
    <location>
        <begin position="386"/>
        <end position="397"/>
    </location>
</feature>
<feature type="compositionally biased region" description="Basic and acidic residues" evidence="1">
    <location>
        <begin position="408"/>
        <end position="419"/>
    </location>
</feature>
<feature type="compositionally biased region" description="Low complexity" evidence="1">
    <location>
        <begin position="708"/>
        <end position="727"/>
    </location>
</feature>
<feature type="compositionally biased region" description="Low complexity" evidence="1">
    <location>
        <begin position="589"/>
        <end position="602"/>
    </location>
</feature>
<feature type="compositionally biased region" description="Low complexity" evidence="1">
    <location>
        <begin position="1189"/>
        <end position="1200"/>
    </location>
</feature>
<feature type="compositionally biased region" description="Polar residues" evidence="1">
    <location>
        <begin position="354"/>
        <end position="379"/>
    </location>
</feature>
<feature type="region of interest" description="Disordered" evidence="1">
    <location>
        <begin position="538"/>
        <end position="616"/>
    </location>
</feature>
<sequence>MSYRSYNYPWSTSSYGASSSSSYSTSSSLPSSYRSSRFSTEPSTTSRFGSLSSTSSYRPSFSSGSYRTPRSTTTSSTSATAPSSTVSSFISRYSSLAADKEKERERDKVKEEERRKERELREREREKERDREKERLIETSKKLEAELKDSKPAPLKKSSLIAAKYGSSKDVTATDDSSTKSSASAKLQSTKDAAIKPKKDNAPPVTFTTRYGRAGVAREQSREPSPATRTNSATSIAPRSRHRDPSPAPTTVTEKARSRDPSPAVEPKRTGGYALAIASKLSGTKLPQQNAPNEYRRQSSGTTFVQNRARSRDPSPTVRTRTSREPSPMEQRRLQLANKMIATAARSRDPSPAPTQKQSTNKTNSTNDQKQRFTSSITIKTGPGIRSRDPSPAEPRKIPTFGTANKVRSRDPSPADTKRPVSSLSGRTSRTGNDSGIAKPSTFGSARKTRDPSPSINSKVRSRDPSPATVTRRSSREPSPAESVREKYGLGGPGAYRPYGRSNSALGAGHRFGASSSPVPKSPIADLALSYMTSSEAIAARTSRPSSRLRLNSQSREPSQCSSPLTASQIFSPEPHRTASNEDQQREGSTSSETTTTSSSSEESSEETESSVEPEPKIFIEITLVTRGTSPTPPGATPLIRARRADMCKTIEKTIQKQLVPVETADKQVQSDRMDDPTKYLRYGQPSTRSWSPFLDQKYGSSSPTLGYTRYSSASSRYSRDSPSFSRETSVSSSKSDVPEKRELSTLAARVKELSLSKSNSTKSTTSRSSTGSSPGGKQKTPPKQKSPEKPPPAPAKDSPSPVRSVANKDFRKSALNMGPAPERPRKSSTSSSKSSSSSGSTATPVAETNGSTSRIPNVRQQNGTKAVKRSDRSASTSSEDTSSTSGSSGTDTDREQSITRTAPNEQEDHSAATDASNANNELLLRAIQLATNFVNNQNRNATSWYDNASTTSMSESLPADPSGKSGWEAGTHYMESIKDDSSNEEDEEEEADGDGQEKEGDEDGQKPSSEYQQAMWWRRSGNFEQTATVQESVPSARSFTYRIRRVESGEKPWWLADEGNKQEAEQEQDTTEPSSTAGQDMMGGGADAATDDGRTTATSIFESQALSPFRPIRVTRIESGERAWWMKSTENVAAKSSGERSKQPSKEQTPDSVGGGKKSPGYTVFKLEAEDEAWWEQAMADISRKDQTSGSSQSSTSGSREPSKEPTPEPRGQGITLTRVVSGEKAWWLYSSEKVNELGQPSATETTAADNGVDSNESVRECSPVKAKPFKITRIESGEQPWWMMETSDAPVSRSGSKSNVVSRSNSFNSKASGKQTSPTKYRITRIESGERAWWMTGDSPDESAGSPRKLSSFVEQHGEEEADQQNADIEAQVQQELESITNFVAGLPKFPTGEYTIEPIASETPPLGDRASPEGEAGGRASPYDNIPSTMSVPLQASGQSGVVVASVENGTNVSTEPGSFGTRKDTQSPVFISRHTNIDDLLGGSCHPLSPMMDRMFIMDGLQEITPKDVRVHDSTPQFIDYAGQQSPLENVMRIFHAFCKRGVWLT</sequence>
<dbReference type="Proteomes" id="UP000075883">
    <property type="component" value="Unassembled WGS sequence"/>
</dbReference>
<name>A0A182M0C1_9DIPT</name>
<dbReference type="EMBL" id="AXCM01007308">
    <property type="status" value="NOT_ANNOTATED_CDS"/>
    <property type="molecule type" value="Genomic_DNA"/>
</dbReference>
<feature type="compositionally biased region" description="Acidic residues" evidence="1">
    <location>
        <begin position="603"/>
        <end position="612"/>
    </location>
</feature>
<feature type="region of interest" description="Disordered" evidence="1">
    <location>
        <begin position="951"/>
        <end position="1019"/>
    </location>
</feature>
<feature type="region of interest" description="Disordered" evidence="1">
    <location>
        <begin position="1401"/>
        <end position="1424"/>
    </location>
</feature>
<feature type="region of interest" description="Disordered" evidence="1">
    <location>
        <begin position="1290"/>
        <end position="1322"/>
    </location>
</feature>
<feature type="compositionally biased region" description="Polar residues" evidence="1">
    <location>
        <begin position="1240"/>
        <end position="1257"/>
    </location>
</feature>
<feature type="region of interest" description="Disordered" evidence="1">
    <location>
        <begin position="1178"/>
        <end position="1219"/>
    </location>
</feature>
<feature type="region of interest" description="Disordered" evidence="1">
    <location>
        <begin position="664"/>
        <end position="918"/>
    </location>
</feature>
<feature type="compositionally biased region" description="Polar residues" evidence="1">
    <location>
        <begin position="843"/>
        <end position="865"/>
    </location>
</feature>
<feature type="compositionally biased region" description="Basic and acidic residues" evidence="1">
    <location>
        <begin position="737"/>
        <end position="755"/>
    </location>
</feature>
<protein>
    <recommendedName>
        <fullName evidence="4">FHOD1 N-terminal GTPase-binding domain-containing protein</fullName>
    </recommendedName>
</protein>
<feature type="compositionally biased region" description="Low complexity" evidence="1">
    <location>
        <begin position="756"/>
        <end position="784"/>
    </location>
</feature>
<evidence type="ECO:0000313" key="3">
    <source>
        <dbReference type="Proteomes" id="UP000075883"/>
    </source>
</evidence>
<feature type="region of interest" description="Disordered" evidence="1">
    <location>
        <begin position="1"/>
        <end position="523"/>
    </location>
</feature>
<feature type="compositionally biased region" description="Basic and acidic residues" evidence="1">
    <location>
        <begin position="1138"/>
        <end position="1150"/>
    </location>
</feature>
<feature type="compositionally biased region" description="Acidic residues" evidence="1">
    <location>
        <begin position="983"/>
        <end position="1003"/>
    </location>
</feature>
<evidence type="ECO:0000313" key="2">
    <source>
        <dbReference type="EnsemblMetazoa" id="ACUA006358-PA"/>
    </source>
</evidence>
<feature type="compositionally biased region" description="Polar residues" evidence="1">
    <location>
        <begin position="420"/>
        <end position="434"/>
    </location>
</feature>
<feature type="compositionally biased region" description="Polar residues" evidence="1">
    <location>
        <begin position="543"/>
        <end position="571"/>
    </location>
</feature>
<feature type="compositionally biased region" description="Low complexity" evidence="1">
    <location>
        <begin position="874"/>
        <end position="891"/>
    </location>
</feature>
<feature type="compositionally biased region" description="Low complexity" evidence="1">
    <location>
        <begin position="828"/>
        <end position="842"/>
    </location>
</feature>
<feature type="compositionally biased region" description="Polar residues" evidence="1">
    <location>
        <begin position="227"/>
        <end position="237"/>
    </location>
</feature>
<keyword evidence="3" id="KW-1185">Reference proteome</keyword>
<proteinExistence type="predicted"/>
<dbReference type="VEuPathDB" id="VectorBase:ACUA006358"/>
<reference evidence="2" key="2">
    <citation type="submission" date="2020-05" db="UniProtKB">
        <authorList>
            <consortium name="EnsemblMetazoa"/>
        </authorList>
    </citation>
    <scope>IDENTIFICATION</scope>
    <source>
        <strain evidence="2">A-37</strain>
    </source>
</reference>
<feature type="region of interest" description="Disordered" evidence="1">
    <location>
        <begin position="1236"/>
        <end position="1264"/>
    </location>
</feature>
<evidence type="ECO:0000256" key="1">
    <source>
        <dbReference type="SAM" id="MobiDB-lite"/>
    </source>
</evidence>
<evidence type="ECO:0008006" key="4">
    <source>
        <dbReference type="Google" id="ProtNLM"/>
    </source>
</evidence>
<feature type="region of interest" description="Disordered" evidence="1">
    <location>
        <begin position="1336"/>
        <end position="1362"/>
    </location>
</feature>
<feature type="compositionally biased region" description="Low complexity" evidence="1">
    <location>
        <begin position="1293"/>
        <end position="1312"/>
    </location>
</feature>
<feature type="compositionally biased region" description="Low complexity" evidence="1">
    <location>
        <begin position="11"/>
        <end position="88"/>
    </location>
</feature>
<feature type="compositionally biased region" description="Basic and acidic residues" evidence="1">
    <location>
        <begin position="98"/>
        <end position="151"/>
    </location>
</feature>
<feature type="region of interest" description="Disordered" evidence="1">
    <location>
        <begin position="1051"/>
        <end position="1103"/>
    </location>
</feature>
<feature type="compositionally biased region" description="Polar residues" evidence="1">
    <location>
        <begin position="281"/>
        <end position="308"/>
    </location>
</feature>
<organism evidence="2 3">
    <name type="scientific">Anopheles culicifacies</name>
    <dbReference type="NCBI Taxonomy" id="139723"/>
    <lineage>
        <taxon>Eukaryota</taxon>
        <taxon>Metazoa</taxon>
        <taxon>Ecdysozoa</taxon>
        <taxon>Arthropoda</taxon>
        <taxon>Hexapoda</taxon>
        <taxon>Insecta</taxon>
        <taxon>Pterygota</taxon>
        <taxon>Neoptera</taxon>
        <taxon>Endopterygota</taxon>
        <taxon>Diptera</taxon>
        <taxon>Nematocera</taxon>
        <taxon>Culicoidea</taxon>
        <taxon>Culicidae</taxon>
        <taxon>Anophelinae</taxon>
        <taxon>Anopheles</taxon>
        <taxon>culicifacies species complex</taxon>
    </lineage>
</organism>
<reference evidence="3" key="1">
    <citation type="submission" date="2013-09" db="EMBL/GenBank/DDBJ databases">
        <title>The Genome Sequence of Anopheles culicifacies species A.</title>
        <authorList>
            <consortium name="The Broad Institute Genomics Platform"/>
            <person name="Neafsey D.E."/>
            <person name="Besansky N."/>
            <person name="Howell P."/>
            <person name="Walton C."/>
            <person name="Young S.K."/>
            <person name="Zeng Q."/>
            <person name="Gargeya S."/>
            <person name="Fitzgerald M."/>
            <person name="Haas B."/>
            <person name="Abouelleil A."/>
            <person name="Allen A.W."/>
            <person name="Alvarado L."/>
            <person name="Arachchi H.M."/>
            <person name="Berlin A.M."/>
            <person name="Chapman S.B."/>
            <person name="Gainer-Dewar J."/>
            <person name="Goldberg J."/>
            <person name="Griggs A."/>
            <person name="Gujja S."/>
            <person name="Hansen M."/>
            <person name="Howarth C."/>
            <person name="Imamovic A."/>
            <person name="Ireland A."/>
            <person name="Larimer J."/>
            <person name="McCowan C."/>
            <person name="Murphy C."/>
            <person name="Pearson M."/>
            <person name="Poon T.W."/>
            <person name="Priest M."/>
            <person name="Roberts A."/>
            <person name="Saif S."/>
            <person name="Shea T."/>
            <person name="Sisk P."/>
            <person name="Sykes S."/>
            <person name="Wortman J."/>
            <person name="Nusbaum C."/>
            <person name="Birren B."/>
        </authorList>
    </citation>
    <scope>NUCLEOTIDE SEQUENCE [LARGE SCALE GENOMIC DNA]</scope>
    <source>
        <strain evidence="3">A-37</strain>
    </source>
</reference>
<feature type="compositionally biased region" description="Basic and acidic residues" evidence="1">
    <location>
        <begin position="574"/>
        <end position="586"/>
    </location>
</feature>
<feature type="compositionally biased region" description="Polar residues" evidence="1">
    <location>
        <begin position="1"/>
        <end position="10"/>
    </location>
</feature>